<keyword evidence="5 7" id="KW-1133">Transmembrane helix</keyword>
<dbReference type="PANTHER" id="PTHR43227">
    <property type="entry name" value="BLL4140 PROTEIN"/>
    <property type="match status" value="1"/>
</dbReference>
<evidence type="ECO:0000256" key="1">
    <source>
        <dbReference type="ARBA" id="ARBA00004651"/>
    </source>
</evidence>
<protein>
    <submittedName>
        <fullName evidence="10">Sugar ABC transporter permease</fullName>
    </submittedName>
</protein>
<reference evidence="10 11" key="1">
    <citation type="submission" date="2021-06" db="EMBL/GenBank/DDBJ databases">
        <title>Genome-based taxonomic framework of Microbacterium strains isolated from marine environment, the description of four new species and reclassification of four preexisting species.</title>
        <authorList>
            <person name="Lee S.D."/>
            <person name="Kim S.-M."/>
            <person name="Byeon Y.-S."/>
            <person name="Yang H.L."/>
            <person name="Kim I.S."/>
        </authorList>
    </citation>
    <scope>NUCLEOTIDE SEQUENCE [LARGE SCALE GENOMIC DNA]</scope>
    <source>
        <strain evidence="10 11">KACC 14465</strain>
    </source>
</reference>
<feature type="compositionally biased region" description="Basic and acidic residues" evidence="8">
    <location>
        <begin position="27"/>
        <end position="39"/>
    </location>
</feature>
<dbReference type="InterPro" id="IPR050809">
    <property type="entry name" value="UgpAE/MalFG_permease"/>
</dbReference>
<keyword evidence="4 7" id="KW-0812">Transmembrane</keyword>
<evidence type="ECO:0000313" key="11">
    <source>
        <dbReference type="Proteomes" id="UP001215097"/>
    </source>
</evidence>
<dbReference type="Proteomes" id="UP001215097">
    <property type="component" value="Chromosome"/>
</dbReference>
<dbReference type="RefSeq" id="WP_282214607.1">
    <property type="nucleotide sequence ID" value="NZ_BAAAUN010000001.1"/>
</dbReference>
<feature type="transmembrane region" description="Helical" evidence="7">
    <location>
        <begin position="308"/>
        <end position="327"/>
    </location>
</feature>
<evidence type="ECO:0000256" key="7">
    <source>
        <dbReference type="RuleBase" id="RU363032"/>
    </source>
</evidence>
<gene>
    <name evidence="10" type="ORF">KV395_14955</name>
</gene>
<feature type="compositionally biased region" description="Polar residues" evidence="8">
    <location>
        <begin position="1"/>
        <end position="15"/>
    </location>
</feature>
<dbReference type="PROSITE" id="PS50928">
    <property type="entry name" value="ABC_TM1"/>
    <property type="match status" value="1"/>
</dbReference>
<comment type="subcellular location">
    <subcellularLocation>
        <location evidence="1 7">Cell membrane</location>
        <topology evidence="1 7">Multi-pass membrane protein</topology>
    </subcellularLocation>
</comment>
<evidence type="ECO:0000256" key="2">
    <source>
        <dbReference type="ARBA" id="ARBA00022448"/>
    </source>
</evidence>
<keyword evidence="11" id="KW-1185">Reference proteome</keyword>
<feature type="transmembrane region" description="Helical" evidence="7">
    <location>
        <begin position="119"/>
        <end position="139"/>
    </location>
</feature>
<feature type="transmembrane region" description="Helical" evidence="7">
    <location>
        <begin position="151"/>
        <end position="171"/>
    </location>
</feature>
<dbReference type="SUPFAM" id="SSF161098">
    <property type="entry name" value="MetI-like"/>
    <property type="match status" value="1"/>
</dbReference>
<name>A0ABY7XU34_MICLT</name>
<evidence type="ECO:0000256" key="5">
    <source>
        <dbReference type="ARBA" id="ARBA00022989"/>
    </source>
</evidence>
<dbReference type="Pfam" id="PF00528">
    <property type="entry name" value="BPD_transp_1"/>
    <property type="match status" value="1"/>
</dbReference>
<evidence type="ECO:0000313" key="10">
    <source>
        <dbReference type="EMBL" id="WDM44467.1"/>
    </source>
</evidence>
<evidence type="ECO:0000259" key="9">
    <source>
        <dbReference type="PROSITE" id="PS50928"/>
    </source>
</evidence>
<evidence type="ECO:0000256" key="6">
    <source>
        <dbReference type="ARBA" id="ARBA00023136"/>
    </source>
</evidence>
<evidence type="ECO:0000256" key="3">
    <source>
        <dbReference type="ARBA" id="ARBA00022475"/>
    </source>
</evidence>
<keyword evidence="3" id="KW-1003">Cell membrane</keyword>
<evidence type="ECO:0000256" key="8">
    <source>
        <dbReference type="SAM" id="MobiDB-lite"/>
    </source>
</evidence>
<accession>A0ABY7XU34</accession>
<evidence type="ECO:0000256" key="4">
    <source>
        <dbReference type="ARBA" id="ARBA00022692"/>
    </source>
</evidence>
<dbReference type="Gene3D" id="1.10.3720.10">
    <property type="entry name" value="MetI-like"/>
    <property type="match status" value="1"/>
</dbReference>
<feature type="region of interest" description="Disordered" evidence="8">
    <location>
        <begin position="1"/>
        <end position="44"/>
    </location>
</feature>
<dbReference type="InterPro" id="IPR035906">
    <property type="entry name" value="MetI-like_sf"/>
</dbReference>
<feature type="domain" description="ABC transmembrane type-1" evidence="9">
    <location>
        <begin position="114"/>
        <end position="326"/>
    </location>
</feature>
<keyword evidence="2 7" id="KW-0813">Transport</keyword>
<organism evidence="10 11">
    <name type="scientific">Microbacterium luteolum</name>
    <name type="common">Aureobacterium luteolum</name>
    <dbReference type="NCBI Taxonomy" id="69367"/>
    <lineage>
        <taxon>Bacteria</taxon>
        <taxon>Bacillati</taxon>
        <taxon>Actinomycetota</taxon>
        <taxon>Actinomycetes</taxon>
        <taxon>Micrococcales</taxon>
        <taxon>Microbacteriaceae</taxon>
        <taxon>Microbacterium</taxon>
    </lineage>
</organism>
<dbReference type="CDD" id="cd06261">
    <property type="entry name" value="TM_PBP2"/>
    <property type="match status" value="1"/>
</dbReference>
<comment type="similarity">
    <text evidence="7">Belongs to the binding-protein-dependent transport system permease family.</text>
</comment>
<feature type="transmembrane region" description="Helical" evidence="7">
    <location>
        <begin position="198"/>
        <end position="224"/>
    </location>
</feature>
<dbReference type="EMBL" id="CP078075">
    <property type="protein sequence ID" value="WDM44467.1"/>
    <property type="molecule type" value="Genomic_DNA"/>
</dbReference>
<proteinExistence type="inferred from homology"/>
<dbReference type="PANTHER" id="PTHR43227:SF8">
    <property type="entry name" value="DIACETYLCHITOBIOSE UPTAKE SYSTEM PERMEASE PROTEIN DASB"/>
    <property type="match status" value="1"/>
</dbReference>
<keyword evidence="6 7" id="KW-0472">Membrane</keyword>
<dbReference type="InterPro" id="IPR000515">
    <property type="entry name" value="MetI-like"/>
</dbReference>
<sequence length="335" mass="36667">MSRPTMTGAASQGTTLRRRPGPPRTPVPDRRASSREASPRQRSRLAAQPLSTRLFGYALIAPIVVIMGLVIVYPLINAVVTSFQDQRVIGSSSDFVGFATYAKIIGDPEFWAALGRSTFWLFANMIVQTVFGFMTALLLQRSGRWSRTARTWIVLPWVIPTVAVAVIWQWMLNSNYGVIYKAFDSIGIDIGSPFGDSAIALVAIVLINSWHWFPLSAVIIYGALSTVPHEVIEAARMDGANAWRLFWAVTYPLLQPVLFSIALVGSLWSFNILDSIYLITEGGPAGSTTTVPVYIYDTAFSAFRSSQAAAASVLTVIVLGVAALLFVRFGRPKED</sequence>
<feature type="transmembrane region" description="Helical" evidence="7">
    <location>
        <begin position="245"/>
        <end position="268"/>
    </location>
</feature>
<feature type="transmembrane region" description="Helical" evidence="7">
    <location>
        <begin position="54"/>
        <end position="76"/>
    </location>
</feature>